<reference evidence="2 3" key="1">
    <citation type="journal article" date="2016" name="Nat. Commun.">
        <title>Thousands of microbial genomes shed light on interconnected biogeochemical processes in an aquifer system.</title>
        <authorList>
            <person name="Anantharaman K."/>
            <person name="Brown C.T."/>
            <person name="Hug L.A."/>
            <person name="Sharon I."/>
            <person name="Castelle C.J."/>
            <person name="Probst A.J."/>
            <person name="Thomas B.C."/>
            <person name="Singh A."/>
            <person name="Wilkins M.J."/>
            <person name="Karaoz U."/>
            <person name="Brodie E.L."/>
            <person name="Williams K.H."/>
            <person name="Hubbard S.S."/>
            <person name="Banfield J.F."/>
        </authorList>
    </citation>
    <scope>NUCLEOTIDE SEQUENCE [LARGE SCALE GENOMIC DNA]</scope>
</reference>
<dbReference type="EMBL" id="MHCH01000002">
    <property type="protein sequence ID" value="OGY19177.1"/>
    <property type="molecule type" value="Genomic_DNA"/>
</dbReference>
<accession>A0A1G1VVG6</accession>
<feature type="transmembrane region" description="Helical" evidence="1">
    <location>
        <begin position="211"/>
        <end position="231"/>
    </location>
</feature>
<feature type="transmembrane region" description="Helical" evidence="1">
    <location>
        <begin position="143"/>
        <end position="160"/>
    </location>
</feature>
<sequence length="524" mass="59011">MKKLFVIILLVLLTLPAVNALLRPGFFPSHDGEWMVIRLSAFHQALRDGQFPVRWSIRLNHSFGYPVFNFLYPLPFYFGELFYLVSGSLTQAIKLVFIGSFFASAMTMFIWLKSKFSFWPVLAGSLLYIYTPYRFVDTYVRGSVGESLGFVFIPVLFYAVDLLPQKPKAGVILGAFASAATVLSHNVFVIFVILAAIYGWSSLPRPNVKQLCLSLILGAALSAYFWLPALVELKYVYASRLPVANPIDHLASFRQLVLPSWGYGASATGSGAMSMQIGLVNLGLILASLIFLRRNLFLITSLVAIFFMHRLAGPFWSILPGVFVIQFPWRLLSLTTFATAVLAAYLIKKPGVAIFVGSLAILINLSYARPQKFTFLPDTYYATNEDTTTVRSEYLPLWVTQPPTRRIPERAVFVSGEGDITEFKETNTQIHFLVEPVQKEPTAIVKVNQLYYPGWLVTVNGKPVPVDISYNGVMAFTVPKIRSGVLIRWQEPAYRQIVDYLSLITLFALISHSVYHLWRRFFLA</sequence>
<organism evidence="2 3">
    <name type="scientific">Candidatus Chisholmbacteria bacterium RIFCSPHIGHO2_01_FULL_48_12</name>
    <dbReference type="NCBI Taxonomy" id="1797589"/>
    <lineage>
        <taxon>Bacteria</taxon>
        <taxon>Candidatus Chisholmiibacteriota</taxon>
    </lineage>
</organism>
<protein>
    <recommendedName>
        <fullName evidence="4">Membrane protein 6-pyruvoyl-tetrahydropterin synthase-related domain-containing protein</fullName>
    </recommendedName>
</protein>
<feature type="transmembrane region" description="Helical" evidence="1">
    <location>
        <begin position="352"/>
        <end position="368"/>
    </location>
</feature>
<evidence type="ECO:0000313" key="3">
    <source>
        <dbReference type="Proteomes" id="UP000177324"/>
    </source>
</evidence>
<keyword evidence="1" id="KW-0812">Transmembrane</keyword>
<dbReference type="AlphaFoldDB" id="A0A1G1VVG6"/>
<evidence type="ECO:0008006" key="4">
    <source>
        <dbReference type="Google" id="ProtNLM"/>
    </source>
</evidence>
<name>A0A1G1VVG6_9BACT</name>
<feature type="transmembrane region" description="Helical" evidence="1">
    <location>
        <begin position="92"/>
        <end position="112"/>
    </location>
</feature>
<evidence type="ECO:0000313" key="2">
    <source>
        <dbReference type="EMBL" id="OGY19177.1"/>
    </source>
</evidence>
<evidence type="ECO:0000256" key="1">
    <source>
        <dbReference type="SAM" id="Phobius"/>
    </source>
</evidence>
<feature type="transmembrane region" description="Helical" evidence="1">
    <location>
        <begin position="172"/>
        <end position="199"/>
    </location>
</feature>
<feature type="transmembrane region" description="Helical" evidence="1">
    <location>
        <begin position="63"/>
        <end position="85"/>
    </location>
</feature>
<proteinExistence type="predicted"/>
<keyword evidence="1" id="KW-1133">Transmembrane helix</keyword>
<comment type="caution">
    <text evidence="2">The sequence shown here is derived from an EMBL/GenBank/DDBJ whole genome shotgun (WGS) entry which is preliminary data.</text>
</comment>
<gene>
    <name evidence="2" type="ORF">A2784_02520</name>
</gene>
<dbReference type="STRING" id="1797589.A2784_02520"/>
<dbReference type="Proteomes" id="UP000177324">
    <property type="component" value="Unassembled WGS sequence"/>
</dbReference>
<keyword evidence="1" id="KW-0472">Membrane</keyword>
<feature type="transmembrane region" description="Helical" evidence="1">
    <location>
        <begin position="118"/>
        <end position="136"/>
    </location>
</feature>
<feature type="transmembrane region" description="Helical" evidence="1">
    <location>
        <begin position="327"/>
        <end position="346"/>
    </location>
</feature>